<dbReference type="AlphaFoldDB" id="A0ABD2HR16"/>
<feature type="domain" description="Large ribosomal subunit protein uL10-like insertion" evidence="3">
    <location>
        <begin position="189"/>
        <end position="259"/>
    </location>
</feature>
<keyword evidence="5" id="KW-1185">Reference proteome</keyword>
<feature type="region of interest" description="Disordered" evidence="1">
    <location>
        <begin position="304"/>
        <end position="448"/>
    </location>
</feature>
<feature type="compositionally biased region" description="Gly residues" evidence="1">
    <location>
        <begin position="413"/>
        <end position="424"/>
    </location>
</feature>
<dbReference type="PANTHER" id="PTHR45841:SF1">
    <property type="entry name" value="MRNA TURNOVER PROTEIN 4 HOMOLOG"/>
    <property type="match status" value="1"/>
</dbReference>
<feature type="compositionally biased region" description="Gly residues" evidence="1">
    <location>
        <begin position="362"/>
        <end position="386"/>
    </location>
</feature>
<accession>A0ABD2HR16</accession>
<dbReference type="InterPro" id="IPR051742">
    <property type="entry name" value="Ribosome_Assembly_uL10"/>
</dbReference>
<dbReference type="InterPro" id="IPR036412">
    <property type="entry name" value="HAD-like_sf"/>
</dbReference>
<evidence type="ECO:0000259" key="3">
    <source>
        <dbReference type="Pfam" id="PF17777"/>
    </source>
</evidence>
<dbReference type="InterPro" id="IPR023214">
    <property type="entry name" value="HAD_sf"/>
</dbReference>
<dbReference type="PANTHER" id="PTHR45841">
    <property type="entry name" value="MRNA TURNOVER PROTEIN 4 MRTO4"/>
    <property type="match status" value="1"/>
</dbReference>
<feature type="compositionally biased region" description="Gly residues" evidence="1">
    <location>
        <begin position="314"/>
        <end position="325"/>
    </location>
</feature>
<dbReference type="SUPFAM" id="SSF56784">
    <property type="entry name" value="HAD-like"/>
    <property type="match status" value="1"/>
</dbReference>
<dbReference type="InterPro" id="IPR043164">
    <property type="entry name" value="Ribosomal_uL10-like_insert_sf"/>
</dbReference>
<dbReference type="Proteomes" id="UP001620645">
    <property type="component" value="Unassembled WGS sequence"/>
</dbReference>
<dbReference type="InterPro" id="IPR004274">
    <property type="entry name" value="FCP1_dom"/>
</dbReference>
<name>A0ABD2HR16_HETSC</name>
<dbReference type="EMBL" id="JBICCN010000442">
    <property type="protein sequence ID" value="KAL3068641.1"/>
    <property type="molecule type" value="Genomic_DNA"/>
</dbReference>
<evidence type="ECO:0000256" key="1">
    <source>
        <dbReference type="SAM" id="MobiDB-lite"/>
    </source>
</evidence>
<comment type="caution">
    <text evidence="4">The sequence shown here is derived from an EMBL/GenBank/DDBJ whole genome shotgun (WGS) entry which is preliminary data.</text>
</comment>
<reference evidence="4 5" key="1">
    <citation type="submission" date="2024-10" db="EMBL/GenBank/DDBJ databases">
        <authorList>
            <person name="Kim D."/>
        </authorList>
    </citation>
    <scope>NUCLEOTIDE SEQUENCE [LARGE SCALE GENOMIC DNA]</scope>
    <source>
        <strain evidence="4">Taebaek</strain>
    </source>
</reference>
<protein>
    <submittedName>
        <fullName evidence="4">Uncharacterized protein</fullName>
    </submittedName>
</protein>
<evidence type="ECO:0000259" key="2">
    <source>
        <dbReference type="Pfam" id="PF03031"/>
    </source>
</evidence>
<dbReference type="Gene3D" id="3.90.105.20">
    <property type="match status" value="1"/>
</dbReference>
<evidence type="ECO:0000313" key="4">
    <source>
        <dbReference type="EMBL" id="KAL3068641.1"/>
    </source>
</evidence>
<evidence type="ECO:0000313" key="5">
    <source>
        <dbReference type="Proteomes" id="UP001620645"/>
    </source>
</evidence>
<gene>
    <name evidence="4" type="ORF">niasHS_016745</name>
</gene>
<dbReference type="InterPro" id="IPR040637">
    <property type="entry name" value="Ribosomal_uL10-like_insert"/>
</dbReference>
<organism evidence="4 5">
    <name type="scientific">Heterodera schachtii</name>
    <name type="common">Sugarbeet cyst nematode worm</name>
    <name type="synonym">Tylenchus schachtii</name>
    <dbReference type="NCBI Taxonomy" id="97005"/>
    <lineage>
        <taxon>Eukaryota</taxon>
        <taxon>Metazoa</taxon>
        <taxon>Ecdysozoa</taxon>
        <taxon>Nematoda</taxon>
        <taxon>Chromadorea</taxon>
        <taxon>Rhabditida</taxon>
        <taxon>Tylenchina</taxon>
        <taxon>Tylenchomorpha</taxon>
        <taxon>Tylenchoidea</taxon>
        <taxon>Heteroderidae</taxon>
        <taxon>Heteroderinae</taxon>
        <taxon>Heterodera</taxon>
    </lineage>
</organism>
<dbReference type="Pfam" id="PF03031">
    <property type="entry name" value="NIF"/>
    <property type="match status" value="1"/>
</dbReference>
<feature type="domain" description="FCP1 homology" evidence="2">
    <location>
        <begin position="89"/>
        <end position="166"/>
    </location>
</feature>
<proteinExistence type="predicted"/>
<dbReference type="Pfam" id="PF17777">
    <property type="entry name" value="RL10P_insert"/>
    <property type="match status" value="1"/>
</dbReference>
<dbReference type="Gene3D" id="3.40.50.1000">
    <property type="entry name" value="HAD superfamily/HAD-like"/>
    <property type="match status" value="1"/>
</dbReference>
<sequence length="448" mass="47496">MQFLSDKCVEQYKHFCLLDEEFALCKAGGGPSTCQAEFADFLRQKQFDDRGVGQIGTGRTGPEHGDQYSDKESIATAFCRVRDALFSWRMAAPVVQQFDPKGSRISNALFRECTKTRFIDGTAMKDLVRLNRDLSKLNPENVLRVPKWEGNMDDRTLIDLAELLKSGRRRFGGHFATAGPMLAELHSHGAVEPQLRKLGMPTRLENGGIALARRHGTEVAKVGHGHTAGKWYNLLEEFNVCKADDQLSADQARILKRFGQRLAQFCVRLLARVWKRGAGRRGTGWEAEAGRRLAVGGDGGNRGGEAWCGEAGDGRGSGGGEASGGRRGRGEPGRGSVVRGGGGRGGVRRVTGWGKRGRGGVRRGQGMGEAGAGKRGAGRRGTGGEAEAGRRLAVGGDGGNRGGEAWCGEAGDGRGSGGGEASGGRRGRGNRGGEAWCGEAGDGEASDG</sequence>